<evidence type="ECO:0000313" key="1">
    <source>
        <dbReference type="EMBL" id="TJZ44570.1"/>
    </source>
</evidence>
<dbReference type="Proteomes" id="UP000308697">
    <property type="component" value="Unassembled WGS sequence"/>
</dbReference>
<dbReference type="OrthoDB" id="4229392at2"/>
<evidence type="ECO:0008006" key="3">
    <source>
        <dbReference type="Google" id="ProtNLM"/>
    </source>
</evidence>
<accession>A0A4U0MUA2</accession>
<organism evidence="1 2">
    <name type="scientific">Streptomyces piniterrae</name>
    <dbReference type="NCBI Taxonomy" id="2571125"/>
    <lineage>
        <taxon>Bacteria</taxon>
        <taxon>Bacillati</taxon>
        <taxon>Actinomycetota</taxon>
        <taxon>Actinomycetes</taxon>
        <taxon>Kitasatosporales</taxon>
        <taxon>Streptomycetaceae</taxon>
        <taxon>Streptomyces</taxon>
    </lineage>
</organism>
<name>A0A4U0MUA2_9ACTN</name>
<sequence length="154" mass="16026">MKSVNTVRSAKPTKASALRRRLAGTAAVTILAGAGVLAAAPSAVAKANLLAIDKVSLREPGLQVNVTYSCDTGINHQLVANATKLNPTGHDESTAAGTIKADKLACDYNSHAAKVALRPSAGSHFAKGDKVKVTVFYFDNDGFSYARQETSVVL</sequence>
<comment type="caution">
    <text evidence="1">The sequence shown here is derived from an EMBL/GenBank/DDBJ whole genome shotgun (WGS) entry which is preliminary data.</text>
</comment>
<protein>
    <recommendedName>
        <fullName evidence="3">DUF4352 domain-containing protein</fullName>
    </recommendedName>
</protein>
<dbReference type="RefSeq" id="WP_136743329.1">
    <property type="nucleotide sequence ID" value="NZ_SUMB01000012.1"/>
</dbReference>
<keyword evidence="2" id="KW-1185">Reference proteome</keyword>
<dbReference type="AlphaFoldDB" id="A0A4U0MUA2"/>
<gene>
    <name evidence="1" type="ORF">FCH28_30025</name>
</gene>
<dbReference type="EMBL" id="SUMB01000012">
    <property type="protein sequence ID" value="TJZ44570.1"/>
    <property type="molecule type" value="Genomic_DNA"/>
</dbReference>
<evidence type="ECO:0000313" key="2">
    <source>
        <dbReference type="Proteomes" id="UP000308697"/>
    </source>
</evidence>
<reference evidence="1 2" key="1">
    <citation type="submission" date="2019-04" db="EMBL/GenBank/DDBJ databases">
        <title>Streptomyces piniterrae sp. nov., a heliquinomycin-producing actinomycete isolated from rhizosphere soil of Pinus yunnanensis.</title>
        <authorList>
            <person name="Zhuang X."/>
            <person name="Zhao J."/>
        </authorList>
    </citation>
    <scope>NUCLEOTIDE SEQUENCE [LARGE SCALE GENOMIC DNA]</scope>
    <source>
        <strain evidence="2">jys28</strain>
    </source>
</reference>
<proteinExistence type="predicted"/>